<dbReference type="PATRIC" id="fig|1423726.3.peg.3083"/>
<evidence type="ECO:0000313" key="3">
    <source>
        <dbReference type="Proteomes" id="UP000051461"/>
    </source>
</evidence>
<sequence>MTMNQVFERLHTEPELLRRPIIFGDHKLNIGYNADAIRTFIPREQRHLDRMTALLSHGMSF</sequence>
<gene>
    <name evidence="2" type="ORF">FC07_GL002971</name>
</gene>
<dbReference type="EMBL" id="AZDA01000058">
    <property type="protein sequence ID" value="KRK36739.1"/>
    <property type="molecule type" value="Genomic_DNA"/>
</dbReference>
<dbReference type="OrthoDB" id="9794155at2"/>
<comment type="caution">
    <text evidence="2">The sequence shown here is derived from an EMBL/GenBank/DDBJ whole genome shotgun (WGS) entry which is preliminary data.</text>
</comment>
<dbReference type="AlphaFoldDB" id="A0A0R1GXR1"/>
<dbReference type="InterPro" id="IPR006660">
    <property type="entry name" value="Arsenate_reductase-like"/>
</dbReference>
<dbReference type="STRING" id="1423726.FC07_GL002971"/>
<proteinExistence type="inferred from homology"/>
<dbReference type="Proteomes" id="UP000051461">
    <property type="component" value="Unassembled WGS sequence"/>
</dbReference>
<name>A0A0R1GXR1_9LACO</name>
<reference evidence="2 3" key="1">
    <citation type="journal article" date="2015" name="Genome Announc.">
        <title>Expanding the biotechnology potential of lactobacilli through comparative genomics of 213 strains and associated genera.</title>
        <authorList>
            <person name="Sun Z."/>
            <person name="Harris H.M."/>
            <person name="McCann A."/>
            <person name="Guo C."/>
            <person name="Argimon S."/>
            <person name="Zhang W."/>
            <person name="Yang X."/>
            <person name="Jeffery I.B."/>
            <person name="Cooney J.C."/>
            <person name="Kagawa T.F."/>
            <person name="Liu W."/>
            <person name="Song Y."/>
            <person name="Salvetti E."/>
            <person name="Wrobel A."/>
            <person name="Rasinkangas P."/>
            <person name="Parkhill J."/>
            <person name="Rea M.C."/>
            <person name="O'Sullivan O."/>
            <person name="Ritari J."/>
            <person name="Douillard F.P."/>
            <person name="Paul Ross R."/>
            <person name="Yang R."/>
            <person name="Briner A.E."/>
            <person name="Felis G.E."/>
            <person name="de Vos W.M."/>
            <person name="Barrangou R."/>
            <person name="Klaenhammer T.R."/>
            <person name="Caufield P.W."/>
            <person name="Cui Y."/>
            <person name="Zhang H."/>
            <person name="O'Toole P.W."/>
        </authorList>
    </citation>
    <scope>NUCLEOTIDE SEQUENCE [LARGE SCALE GENOMIC DNA]</scope>
    <source>
        <strain evidence="2 3">DSM 20003</strain>
    </source>
</reference>
<dbReference type="InterPro" id="IPR036249">
    <property type="entry name" value="Thioredoxin-like_sf"/>
</dbReference>
<keyword evidence="3" id="KW-1185">Reference proteome</keyword>
<dbReference type="Pfam" id="PF03960">
    <property type="entry name" value="ArsC"/>
    <property type="match status" value="1"/>
</dbReference>
<comment type="similarity">
    <text evidence="1">Belongs to the ArsC family.</text>
</comment>
<dbReference type="SUPFAM" id="SSF52833">
    <property type="entry name" value="Thioredoxin-like"/>
    <property type="match status" value="1"/>
</dbReference>
<protein>
    <submittedName>
        <fullName evidence="2">Uncharacterized protein</fullName>
    </submittedName>
</protein>
<accession>A0A0R1GXR1</accession>
<evidence type="ECO:0000256" key="1">
    <source>
        <dbReference type="PROSITE-ProRule" id="PRU01282"/>
    </source>
</evidence>
<evidence type="ECO:0000313" key="2">
    <source>
        <dbReference type="EMBL" id="KRK36739.1"/>
    </source>
</evidence>
<dbReference type="Gene3D" id="3.40.30.10">
    <property type="entry name" value="Glutaredoxin"/>
    <property type="match status" value="1"/>
</dbReference>
<organism evidence="2 3">
    <name type="scientific">Loigolactobacillus bifermentans DSM 20003</name>
    <dbReference type="NCBI Taxonomy" id="1423726"/>
    <lineage>
        <taxon>Bacteria</taxon>
        <taxon>Bacillati</taxon>
        <taxon>Bacillota</taxon>
        <taxon>Bacilli</taxon>
        <taxon>Lactobacillales</taxon>
        <taxon>Lactobacillaceae</taxon>
        <taxon>Loigolactobacillus</taxon>
    </lineage>
</organism>
<dbReference type="PROSITE" id="PS51353">
    <property type="entry name" value="ARSC"/>
    <property type="match status" value="1"/>
</dbReference>